<sequence length="129" mass="13806">MAGKASGEGANGGDFHALLATLRVEIPAERRSEQKMFGGICFMIDGNMAVGASPARGLLLRVGKDAYGAALAQPGTRPMEMRGRPLEGYVYVDPARLTPAELKDWVALAADFVRTLPPKAKVPKRRRGV</sequence>
<dbReference type="Pfam" id="PF04993">
    <property type="entry name" value="TfoX_N"/>
    <property type="match status" value="1"/>
</dbReference>
<dbReference type="RefSeq" id="WP_266278413.1">
    <property type="nucleotide sequence ID" value="NZ_JAPKNF010000001.1"/>
</dbReference>
<organism evidence="2 3">
    <name type="scientific">Kaistia geumhonensis</name>
    <dbReference type="NCBI Taxonomy" id="410839"/>
    <lineage>
        <taxon>Bacteria</taxon>
        <taxon>Pseudomonadati</taxon>
        <taxon>Pseudomonadota</taxon>
        <taxon>Alphaproteobacteria</taxon>
        <taxon>Hyphomicrobiales</taxon>
        <taxon>Kaistiaceae</taxon>
        <taxon>Kaistia</taxon>
    </lineage>
</organism>
<dbReference type="Gene3D" id="3.30.1460.30">
    <property type="entry name" value="YgaC/TfoX-N like chaperone"/>
    <property type="match status" value="1"/>
</dbReference>
<dbReference type="InterPro" id="IPR007076">
    <property type="entry name" value="TfoX_N"/>
</dbReference>
<protein>
    <recommendedName>
        <fullName evidence="1">TfoX N-terminal domain-containing protein</fullName>
    </recommendedName>
</protein>
<evidence type="ECO:0000313" key="3">
    <source>
        <dbReference type="Proteomes" id="UP001223743"/>
    </source>
</evidence>
<keyword evidence="3" id="KW-1185">Reference proteome</keyword>
<feature type="domain" description="TfoX N-terminal" evidence="1">
    <location>
        <begin position="31"/>
        <end position="112"/>
    </location>
</feature>
<reference evidence="2 3" key="1">
    <citation type="submission" date="2023-07" db="EMBL/GenBank/DDBJ databases">
        <title>Genomic Encyclopedia of Type Strains, Phase IV (KMG-IV): sequencing the most valuable type-strain genomes for metagenomic binning, comparative biology and taxonomic classification.</title>
        <authorList>
            <person name="Goeker M."/>
        </authorList>
    </citation>
    <scope>NUCLEOTIDE SEQUENCE [LARGE SCALE GENOMIC DNA]</scope>
    <source>
        <strain evidence="2 3">B1-1</strain>
    </source>
</reference>
<name>A0ABU0M9C8_9HYPH</name>
<evidence type="ECO:0000313" key="2">
    <source>
        <dbReference type="EMBL" id="MDQ0517410.1"/>
    </source>
</evidence>
<accession>A0ABU0M9C8</accession>
<dbReference type="EMBL" id="JAUSWJ010000001">
    <property type="protein sequence ID" value="MDQ0517410.1"/>
    <property type="molecule type" value="Genomic_DNA"/>
</dbReference>
<gene>
    <name evidence="2" type="ORF">QO015_003023</name>
</gene>
<proteinExistence type="predicted"/>
<dbReference type="Proteomes" id="UP001223743">
    <property type="component" value="Unassembled WGS sequence"/>
</dbReference>
<evidence type="ECO:0000259" key="1">
    <source>
        <dbReference type="Pfam" id="PF04993"/>
    </source>
</evidence>
<comment type="caution">
    <text evidence="2">The sequence shown here is derived from an EMBL/GenBank/DDBJ whole genome shotgun (WGS) entry which is preliminary data.</text>
</comment>
<dbReference type="SUPFAM" id="SSF159894">
    <property type="entry name" value="YgaC/TfoX-N like"/>
    <property type="match status" value="1"/>
</dbReference>